<feature type="domain" description="DUF3817" evidence="8">
    <location>
        <begin position="5"/>
        <end position="92"/>
    </location>
</feature>
<evidence type="ECO:0000313" key="10">
    <source>
        <dbReference type="Proteomes" id="UP000249516"/>
    </source>
</evidence>
<dbReference type="GO" id="GO:0005886">
    <property type="term" value="C:plasma membrane"/>
    <property type="evidence" value="ECO:0007669"/>
    <property type="project" value="UniProtKB-SubCell"/>
</dbReference>
<dbReference type="PANTHER" id="PTHR40077:SF1">
    <property type="entry name" value="MEMBRANE PROTEIN"/>
    <property type="match status" value="1"/>
</dbReference>
<evidence type="ECO:0000256" key="2">
    <source>
        <dbReference type="ARBA" id="ARBA00022475"/>
    </source>
</evidence>
<feature type="transmembrane region" description="Helical" evidence="7">
    <location>
        <begin position="175"/>
        <end position="195"/>
    </location>
</feature>
<feature type="compositionally biased region" description="Low complexity" evidence="6">
    <location>
        <begin position="139"/>
        <end position="156"/>
    </location>
</feature>
<name>A0A495A7M8_9MICC</name>
<keyword evidence="10" id="KW-1185">Reference proteome</keyword>
<evidence type="ECO:0000256" key="3">
    <source>
        <dbReference type="ARBA" id="ARBA00022692"/>
    </source>
</evidence>
<evidence type="ECO:0000256" key="6">
    <source>
        <dbReference type="SAM" id="MobiDB-lite"/>
    </source>
</evidence>
<evidence type="ECO:0000313" key="9">
    <source>
        <dbReference type="EMBL" id="RKQ35326.1"/>
    </source>
</evidence>
<gene>
    <name evidence="9" type="ORF">C1C97_008875</name>
</gene>
<comment type="caution">
    <text evidence="9">The sequence shown here is derived from an EMBL/GenBank/DDBJ whole genome shotgun (WGS) entry which is preliminary data.</text>
</comment>
<feature type="region of interest" description="Disordered" evidence="6">
    <location>
        <begin position="108"/>
        <end position="157"/>
    </location>
</feature>
<sequence>MSPRKLYRTAATAEAVTWALLILGMIAKYGLHAGDLPVRIGGGIHGFVFLSYCVSTVVVWTDRRWPAATGLVGLLLSIVPFATVPFERHVERRGLLADTWRVAPAGRAAGTGDDAARPAASAMSPRSGATSADSERTVRTAGTAASAPAGAAVPGREPARTPAEKLLAVILRWPVLSGLTLLVFVVLLFAVLLTVGPPTQWFD</sequence>
<dbReference type="AlphaFoldDB" id="A0A495A7M8"/>
<keyword evidence="4 7" id="KW-1133">Transmembrane helix</keyword>
<dbReference type="RefSeq" id="WP_121031301.1">
    <property type="nucleotide sequence ID" value="NZ_PNJG02000002.1"/>
</dbReference>
<feature type="transmembrane region" description="Helical" evidence="7">
    <location>
        <begin position="6"/>
        <end position="26"/>
    </location>
</feature>
<organism evidence="9 10">
    <name type="scientific">Kocuria tytonis</name>
    <dbReference type="NCBI Taxonomy" id="2054280"/>
    <lineage>
        <taxon>Bacteria</taxon>
        <taxon>Bacillati</taxon>
        <taxon>Actinomycetota</taxon>
        <taxon>Actinomycetes</taxon>
        <taxon>Micrococcales</taxon>
        <taxon>Micrococcaceae</taxon>
        <taxon>Kocuria</taxon>
    </lineage>
</organism>
<dbReference type="Pfam" id="PF12823">
    <property type="entry name" value="DUF3817"/>
    <property type="match status" value="1"/>
</dbReference>
<protein>
    <submittedName>
        <fullName evidence="9">DUF3817 domain-containing protein</fullName>
    </submittedName>
</protein>
<comment type="subcellular location">
    <subcellularLocation>
        <location evidence="1">Cell membrane</location>
        <topology evidence="1">Multi-pass membrane protein</topology>
    </subcellularLocation>
</comment>
<dbReference type="OrthoDB" id="3396203at2"/>
<feature type="compositionally biased region" description="Low complexity" evidence="6">
    <location>
        <begin position="108"/>
        <end position="129"/>
    </location>
</feature>
<evidence type="ECO:0000256" key="5">
    <source>
        <dbReference type="ARBA" id="ARBA00023136"/>
    </source>
</evidence>
<dbReference type="EMBL" id="PNJG02000002">
    <property type="protein sequence ID" value="RKQ35326.1"/>
    <property type="molecule type" value="Genomic_DNA"/>
</dbReference>
<proteinExistence type="predicted"/>
<dbReference type="PANTHER" id="PTHR40077">
    <property type="entry name" value="MEMBRANE PROTEIN-RELATED"/>
    <property type="match status" value="1"/>
</dbReference>
<keyword evidence="5 7" id="KW-0472">Membrane</keyword>
<keyword evidence="3 7" id="KW-0812">Transmembrane</keyword>
<dbReference type="NCBIfam" id="TIGR03954">
    <property type="entry name" value="integ_memb_HG"/>
    <property type="match status" value="1"/>
</dbReference>
<evidence type="ECO:0000259" key="8">
    <source>
        <dbReference type="Pfam" id="PF12823"/>
    </source>
</evidence>
<feature type="transmembrane region" description="Helical" evidence="7">
    <location>
        <begin position="38"/>
        <end position="61"/>
    </location>
</feature>
<keyword evidence="2" id="KW-1003">Cell membrane</keyword>
<evidence type="ECO:0000256" key="7">
    <source>
        <dbReference type="SAM" id="Phobius"/>
    </source>
</evidence>
<feature type="transmembrane region" description="Helical" evidence="7">
    <location>
        <begin position="67"/>
        <end position="86"/>
    </location>
</feature>
<evidence type="ECO:0000256" key="4">
    <source>
        <dbReference type="ARBA" id="ARBA00022989"/>
    </source>
</evidence>
<evidence type="ECO:0000256" key="1">
    <source>
        <dbReference type="ARBA" id="ARBA00004651"/>
    </source>
</evidence>
<reference evidence="9 10" key="1">
    <citation type="submission" date="2018-10" db="EMBL/GenBank/DDBJ databases">
        <title>Kocuria tytouropygialis sp. nov., isolated from the uropygial gland of an American barn owl (Tyto furcata).</title>
        <authorList>
            <person name="Braun M.S."/>
            <person name="Wang E."/>
            <person name="Zimmermann S."/>
            <person name="Wagner H."/>
            <person name="Wink M."/>
        </authorList>
    </citation>
    <scope>NUCLEOTIDE SEQUENCE [LARGE SCALE GENOMIC DNA]</scope>
    <source>
        <strain evidence="9 10">442</strain>
    </source>
</reference>
<accession>A0A495A7M8</accession>
<dbReference type="Proteomes" id="UP000249516">
    <property type="component" value="Unassembled WGS sequence"/>
</dbReference>
<dbReference type="InterPro" id="IPR023845">
    <property type="entry name" value="DUF3817_TM"/>
</dbReference>